<evidence type="ECO:0008006" key="5">
    <source>
        <dbReference type="Google" id="ProtNLM"/>
    </source>
</evidence>
<evidence type="ECO:0000256" key="2">
    <source>
        <dbReference type="SAM" id="Phobius"/>
    </source>
</evidence>
<name>A0A9W6G3G8_9BACT</name>
<feature type="compositionally biased region" description="Pro residues" evidence="1">
    <location>
        <begin position="98"/>
        <end position="121"/>
    </location>
</feature>
<reference evidence="3" key="1">
    <citation type="submission" date="2022-12" db="EMBL/GenBank/DDBJ databases">
        <title>Reference genome sequencing for broad-spectrum identification of bacterial and archaeal isolates by mass spectrometry.</title>
        <authorList>
            <person name="Sekiguchi Y."/>
            <person name="Tourlousse D.M."/>
        </authorList>
    </citation>
    <scope>NUCLEOTIDE SEQUENCE</scope>
    <source>
        <strain evidence="3">H2</strain>
    </source>
</reference>
<evidence type="ECO:0000313" key="3">
    <source>
        <dbReference type="EMBL" id="GLI39816.1"/>
    </source>
</evidence>
<feature type="region of interest" description="Disordered" evidence="1">
    <location>
        <begin position="72"/>
        <end position="121"/>
    </location>
</feature>
<sequence length="216" mass="22485">MSLILDALRKMEQERKARQGGGIDIRPDVLGHTRIESAGRSWGNKPLILVAAGIVLLAAGVGTGIVLKKGTEGEKLEQSRSVVRNGPLPAEEVTPVTDPSPPHLSPTPAEAPPAAIPAKPAAPPVPVAAPAPKPVQRPVVVEQSAPAEYPGANLTVSGIAWQEERSLRRAVVNGNLVGEGAEVAGARVVEIGERRVKFSQGGRTISVSLSSPFQGR</sequence>
<keyword evidence="2" id="KW-1133">Transmembrane helix</keyword>
<evidence type="ECO:0000256" key="1">
    <source>
        <dbReference type="SAM" id="MobiDB-lite"/>
    </source>
</evidence>
<accession>A0A9W6G3G8</accession>
<protein>
    <recommendedName>
        <fullName evidence="5">General secretion pathway protein B</fullName>
    </recommendedName>
</protein>
<keyword evidence="2" id="KW-0812">Transmembrane</keyword>
<dbReference type="Proteomes" id="UP001144352">
    <property type="component" value="Unassembled WGS sequence"/>
</dbReference>
<dbReference type="EMBL" id="BSDS01000002">
    <property type="protein sequence ID" value="GLI39816.1"/>
    <property type="molecule type" value="Genomic_DNA"/>
</dbReference>
<dbReference type="RefSeq" id="WP_214184648.1">
    <property type="nucleotide sequence ID" value="NZ_BSDS01000002.1"/>
</dbReference>
<keyword evidence="2" id="KW-0472">Membrane</keyword>
<evidence type="ECO:0000313" key="4">
    <source>
        <dbReference type="Proteomes" id="UP001144352"/>
    </source>
</evidence>
<feature type="transmembrane region" description="Helical" evidence="2">
    <location>
        <begin position="47"/>
        <end position="67"/>
    </location>
</feature>
<organism evidence="3 4">
    <name type="scientific">Geobacter hydrogenophilus</name>
    <dbReference type="NCBI Taxonomy" id="40983"/>
    <lineage>
        <taxon>Bacteria</taxon>
        <taxon>Pseudomonadati</taxon>
        <taxon>Thermodesulfobacteriota</taxon>
        <taxon>Desulfuromonadia</taxon>
        <taxon>Geobacterales</taxon>
        <taxon>Geobacteraceae</taxon>
        <taxon>Geobacter</taxon>
    </lineage>
</organism>
<proteinExistence type="predicted"/>
<keyword evidence="4" id="KW-1185">Reference proteome</keyword>
<dbReference type="AlphaFoldDB" id="A0A9W6G3G8"/>
<gene>
    <name evidence="3" type="ORF">GHYDROH2_33170</name>
</gene>
<comment type="caution">
    <text evidence="3">The sequence shown here is derived from an EMBL/GenBank/DDBJ whole genome shotgun (WGS) entry which is preliminary data.</text>
</comment>